<evidence type="ECO:0000256" key="1">
    <source>
        <dbReference type="SAM" id="MobiDB-lite"/>
    </source>
</evidence>
<accession>A0A974NRS0</accession>
<dbReference type="GO" id="GO:0004519">
    <property type="term" value="F:endonuclease activity"/>
    <property type="evidence" value="ECO:0007669"/>
    <property type="project" value="UniProtKB-KW"/>
</dbReference>
<keyword evidence="2" id="KW-0540">Nuclease</keyword>
<feature type="region of interest" description="Disordered" evidence="1">
    <location>
        <begin position="1"/>
        <end position="31"/>
    </location>
</feature>
<evidence type="ECO:0000313" key="2">
    <source>
        <dbReference type="EMBL" id="QQT02655.1"/>
    </source>
</evidence>
<dbReference type="Proteomes" id="UP000595254">
    <property type="component" value="Chromosome"/>
</dbReference>
<protein>
    <submittedName>
        <fullName evidence="2">HNH endonuclease</fullName>
    </submittedName>
</protein>
<feature type="compositionally biased region" description="Polar residues" evidence="1">
    <location>
        <begin position="1"/>
        <end position="11"/>
    </location>
</feature>
<dbReference type="KEGG" id="ppsr:I6J18_12450"/>
<dbReference type="EMBL" id="CP068053">
    <property type="protein sequence ID" value="QQT02655.1"/>
    <property type="molecule type" value="Genomic_DNA"/>
</dbReference>
<keyword evidence="2" id="KW-0378">Hydrolase</keyword>
<proteinExistence type="predicted"/>
<evidence type="ECO:0000313" key="3">
    <source>
        <dbReference type="Proteomes" id="UP000595254"/>
    </source>
</evidence>
<gene>
    <name evidence="2" type="ORF">I6J18_12450</name>
</gene>
<sequence>MTLENIDTSVTKGIDNPRTRLPRTNGKWEGETDNGKWYSDNNAVLEVTGGKPVEFKNSRPDFSPWSKGQLKFKEGQLNGTDSDFKLVYEKLMKAKGFNSRNQAKNWLREKGLTPHHFDNKTIQLIPTKLHKNVPHIGSASDLRGGY</sequence>
<keyword evidence="2" id="KW-0255">Endonuclease</keyword>
<keyword evidence="3" id="KW-1185">Reference proteome</keyword>
<dbReference type="Pfam" id="PF14414">
    <property type="entry name" value="WHH"/>
    <property type="match status" value="1"/>
</dbReference>
<reference evidence="2 3" key="1">
    <citation type="submission" date="2021-01" db="EMBL/GenBank/DDBJ databases">
        <title>FDA dAtabase for Regulatory Grade micrObial Sequences (FDA-ARGOS): Supporting development and validation of Infectious Disease Dx tests.</title>
        <authorList>
            <person name="Nelson B."/>
            <person name="Plummer A."/>
            <person name="Tallon L."/>
            <person name="Sadzewicz L."/>
            <person name="Zhao X."/>
            <person name="Boylan J."/>
            <person name="Ott S."/>
            <person name="Bowen H."/>
            <person name="Vavikolanu K."/>
            <person name="Mehta A."/>
            <person name="Aluvathingal J."/>
            <person name="Nadendla S."/>
            <person name="Myers T."/>
            <person name="Yan Y."/>
            <person name="Sichtig H."/>
        </authorList>
    </citation>
    <scope>NUCLEOTIDE SEQUENCE [LARGE SCALE GENOMIC DNA]</scope>
    <source>
        <strain evidence="2 3">FDAARGOS_1161</strain>
    </source>
</reference>
<dbReference type="InterPro" id="IPR032869">
    <property type="entry name" value="WHH_dom_containing"/>
</dbReference>
<name>A0A974NRS0_PERPY</name>
<dbReference type="AlphaFoldDB" id="A0A974NRS0"/>
<organism evidence="2 3">
    <name type="scientific">Peribacillus psychrosaccharolyticus</name>
    <name type="common">Bacillus psychrosaccharolyticus</name>
    <dbReference type="NCBI Taxonomy" id="1407"/>
    <lineage>
        <taxon>Bacteria</taxon>
        <taxon>Bacillati</taxon>
        <taxon>Bacillota</taxon>
        <taxon>Bacilli</taxon>
        <taxon>Bacillales</taxon>
        <taxon>Bacillaceae</taxon>
        <taxon>Peribacillus</taxon>
    </lineage>
</organism>